<feature type="domain" description="HNH nuclease" evidence="2">
    <location>
        <begin position="410"/>
        <end position="467"/>
    </location>
</feature>
<feature type="compositionally biased region" description="Basic and acidic residues" evidence="1">
    <location>
        <begin position="295"/>
        <end position="314"/>
    </location>
</feature>
<keyword evidence="3" id="KW-0255">Endonuclease</keyword>
<evidence type="ECO:0000259" key="2">
    <source>
        <dbReference type="SMART" id="SM00507"/>
    </source>
</evidence>
<organism evidence="3 4">
    <name type="scientific">Janibacter alittae</name>
    <dbReference type="NCBI Taxonomy" id="3115209"/>
    <lineage>
        <taxon>Bacteria</taxon>
        <taxon>Bacillati</taxon>
        <taxon>Actinomycetota</taxon>
        <taxon>Actinomycetes</taxon>
        <taxon>Micrococcales</taxon>
        <taxon>Intrasporangiaceae</taxon>
        <taxon>Janibacter</taxon>
    </lineage>
</organism>
<accession>A0ABZ2MKL3</accession>
<dbReference type="SMART" id="SM00507">
    <property type="entry name" value="HNHc"/>
    <property type="match status" value="1"/>
</dbReference>
<keyword evidence="4" id="KW-1185">Reference proteome</keyword>
<keyword evidence="3" id="KW-0378">Hydrolase</keyword>
<dbReference type="RefSeq" id="WP_338751549.1">
    <property type="nucleotide sequence ID" value="NZ_CP144913.1"/>
</dbReference>
<dbReference type="EMBL" id="CP144913">
    <property type="protein sequence ID" value="WXB77548.1"/>
    <property type="molecule type" value="Genomic_DNA"/>
</dbReference>
<evidence type="ECO:0000313" key="4">
    <source>
        <dbReference type="Proteomes" id="UP001382727"/>
    </source>
</evidence>
<dbReference type="CDD" id="cd00085">
    <property type="entry name" value="HNHc"/>
    <property type="match status" value="1"/>
</dbReference>
<dbReference type="InterPro" id="IPR003615">
    <property type="entry name" value="HNH_nuc"/>
</dbReference>
<protein>
    <submittedName>
        <fullName evidence="3">HNH endonuclease signature motif containing protein</fullName>
    </submittedName>
</protein>
<feature type="region of interest" description="Disordered" evidence="1">
    <location>
        <begin position="289"/>
        <end position="314"/>
    </location>
</feature>
<proteinExistence type="predicted"/>
<reference evidence="3 4" key="1">
    <citation type="submission" date="2024-02" db="EMBL/GenBank/DDBJ databases">
        <title>Janibacter sp. nov., isolated from gut of marine sandworm.</title>
        <authorList>
            <person name="Kim B."/>
            <person name="Jun M.O."/>
            <person name="Shin N.-R."/>
        </authorList>
    </citation>
    <scope>NUCLEOTIDE SEQUENCE [LARGE SCALE GENOMIC DNA]</scope>
    <source>
        <strain evidence="3 4">A1S7</strain>
    </source>
</reference>
<evidence type="ECO:0000313" key="3">
    <source>
        <dbReference type="EMBL" id="WXB77548.1"/>
    </source>
</evidence>
<name>A0ABZ2MKL3_9MICO</name>
<dbReference type="Proteomes" id="UP001382727">
    <property type="component" value="Chromosome"/>
</dbReference>
<sequence>MFDEELTMVEESFQGLGNARKRVSARGGRADEQTLTQVLETTERLRRAADALELSVIGHAVRWGEERGPDGIHRAVHLREGEVAEFAVEAVGVTLRASTYEARDRCDLAARAVTDLHELADLIADGRLRERAMGVVAKETRLAEAHAVAAVVEHLLAPMRGRPESIRIVELEEREIRKACRRILQRAQPDLLDGESRRNRREQLNARFSAGPVGTTDLHATLPSEVGLALKCAIDEAATQRLVDEPDLTAGAARAWGLADLALRGVELSTQVRIGIPVITSAASRLAFAPDEGGETPHRDHPGTTIGEDLHGPTAREGRLVTGEGADAVDVLAEEWAGDAVTSQVPATFGPDGAPTWISGCDIPGVGYIPPDAVAAIVSNLETRVSRALLDARTGTLVETSNPRYVITDSMREFVAARDEVCRMWGCNRRVRASGLEHGADLDHATPWPAGASTPANLSGLCRHHHRLKHSDRWTHRQGADGTSEWISPGGVAAMTFPAQWIHTEEDEDSPHSEGAKESGVICDLDKEHAQAYAALRSESLVSIGGPQEASAEPPF</sequence>
<evidence type="ECO:0000256" key="1">
    <source>
        <dbReference type="SAM" id="MobiDB-lite"/>
    </source>
</evidence>
<keyword evidence="3" id="KW-0540">Nuclease</keyword>
<dbReference type="GO" id="GO:0004519">
    <property type="term" value="F:endonuclease activity"/>
    <property type="evidence" value="ECO:0007669"/>
    <property type="project" value="UniProtKB-KW"/>
</dbReference>
<gene>
    <name evidence="3" type="ORF">V1351_05630</name>
</gene>